<evidence type="ECO:0000313" key="2">
    <source>
        <dbReference type="EMBL" id="KAJ8410165.1"/>
    </source>
</evidence>
<dbReference type="EMBL" id="JAINUG010000027">
    <property type="protein sequence ID" value="KAJ8410165.1"/>
    <property type="molecule type" value="Genomic_DNA"/>
</dbReference>
<accession>A0AAD7SWT7</accession>
<feature type="region of interest" description="Disordered" evidence="1">
    <location>
        <begin position="1"/>
        <end position="90"/>
    </location>
</feature>
<dbReference type="AlphaFoldDB" id="A0AAD7SWT7"/>
<evidence type="ECO:0000256" key="1">
    <source>
        <dbReference type="SAM" id="MobiDB-lite"/>
    </source>
</evidence>
<feature type="compositionally biased region" description="Basic and acidic residues" evidence="1">
    <location>
        <begin position="30"/>
        <end position="61"/>
    </location>
</feature>
<gene>
    <name evidence="2" type="ORF">AAFF_G00201460</name>
</gene>
<sequence length="241" mass="26367">MLRKCGANPHPAFGGLEEAPVGGEESEGSITERDAGDNQDEAIPHQEDSDAIQETRERPLEDSPGAANGDEEYNTEAGAAGGMTVPGEPVPGGDVLAADLTTLYELVRKSIQAQEREDHKHKQWWRSVHIQLNQFRDELETERHAPSPDLTRKSISSLVTRSELLWISKKPSGGMLWSGRIDAESPRGRCNGPTTGERTNKQTHHLQRSSSEMFGSAPIDGYALLMSFFASSAGTMDETFH</sequence>
<evidence type="ECO:0000313" key="3">
    <source>
        <dbReference type="Proteomes" id="UP001221898"/>
    </source>
</evidence>
<feature type="region of interest" description="Disordered" evidence="1">
    <location>
        <begin position="181"/>
        <end position="210"/>
    </location>
</feature>
<comment type="caution">
    <text evidence="2">The sequence shown here is derived from an EMBL/GenBank/DDBJ whole genome shotgun (WGS) entry which is preliminary data.</text>
</comment>
<keyword evidence="3" id="KW-1185">Reference proteome</keyword>
<protein>
    <submittedName>
        <fullName evidence="2">Uncharacterized protein</fullName>
    </submittedName>
</protein>
<dbReference type="Proteomes" id="UP001221898">
    <property type="component" value="Unassembled WGS sequence"/>
</dbReference>
<proteinExistence type="predicted"/>
<name>A0AAD7SWT7_9TELE</name>
<organism evidence="2 3">
    <name type="scientific">Aldrovandia affinis</name>
    <dbReference type="NCBI Taxonomy" id="143900"/>
    <lineage>
        <taxon>Eukaryota</taxon>
        <taxon>Metazoa</taxon>
        <taxon>Chordata</taxon>
        <taxon>Craniata</taxon>
        <taxon>Vertebrata</taxon>
        <taxon>Euteleostomi</taxon>
        <taxon>Actinopterygii</taxon>
        <taxon>Neopterygii</taxon>
        <taxon>Teleostei</taxon>
        <taxon>Notacanthiformes</taxon>
        <taxon>Halosauridae</taxon>
        <taxon>Aldrovandia</taxon>
    </lineage>
</organism>
<reference evidence="2" key="1">
    <citation type="journal article" date="2023" name="Science">
        <title>Genome structures resolve the early diversification of teleost fishes.</title>
        <authorList>
            <person name="Parey E."/>
            <person name="Louis A."/>
            <person name="Montfort J."/>
            <person name="Bouchez O."/>
            <person name="Roques C."/>
            <person name="Iampietro C."/>
            <person name="Lluch J."/>
            <person name="Castinel A."/>
            <person name="Donnadieu C."/>
            <person name="Desvignes T."/>
            <person name="Floi Bucao C."/>
            <person name="Jouanno E."/>
            <person name="Wen M."/>
            <person name="Mejri S."/>
            <person name="Dirks R."/>
            <person name="Jansen H."/>
            <person name="Henkel C."/>
            <person name="Chen W.J."/>
            <person name="Zahm M."/>
            <person name="Cabau C."/>
            <person name="Klopp C."/>
            <person name="Thompson A.W."/>
            <person name="Robinson-Rechavi M."/>
            <person name="Braasch I."/>
            <person name="Lecointre G."/>
            <person name="Bobe J."/>
            <person name="Postlethwait J.H."/>
            <person name="Berthelot C."/>
            <person name="Roest Crollius H."/>
            <person name="Guiguen Y."/>
        </authorList>
    </citation>
    <scope>NUCLEOTIDE SEQUENCE</scope>
    <source>
        <strain evidence="2">NC1722</strain>
    </source>
</reference>